<sequence>MVMSGPGRGGSFGAGLRLRRQESQFLPERGIQNRFLQHLQAHQVSEEPLGARHVRPLGHALLQAAADLERLFQLFLHGFRRTAAALRPKARLLCSAAISSSCGAAGCGSDRTGEGGARRKPTCRRCRPAPRRSARLFRSPGLPCRGSGMPERGLRLKSRPGSGTGGRGSGTRGSGGGPGTAAASSPSTDSNSESPHPIIFGGALGMPGSQAVQGSGYTASGHLLLSPAPPRPSVIFSSQLDLFYFLILLLLLLFLLPLSLLPFRTPASVSPPLLSTSLPPPPDGSFSLLPVLCVKALHHVQKGDGKRKTIIRIVSVFSKSLKITKSQMLSRSSGFLSLISIKNTYTLAGSAGWRRRGRAWAQTTGWRCSCHGHAMSGLSGQLSRQRRGARAELSGWRCVPSVTMKGDFAEEEEVQSFGYKWFVVEKMDNVTGGMETSRQTYDDKLIAVESDLKKLGD</sequence>
<dbReference type="AlphaFoldDB" id="A0A8I4A353"/>
<feature type="compositionally biased region" description="Basic residues" evidence="1">
    <location>
        <begin position="118"/>
        <end position="135"/>
    </location>
</feature>
<feature type="compositionally biased region" description="Gly residues" evidence="1">
    <location>
        <begin position="162"/>
        <end position="179"/>
    </location>
</feature>
<reference evidence="3" key="3">
    <citation type="submission" date="2025-09" db="UniProtKB">
        <authorList>
            <consortium name="Ensembl"/>
        </authorList>
    </citation>
    <scope>IDENTIFICATION</scope>
</reference>
<organism evidence="3 4">
    <name type="scientific">Callithrix jacchus</name>
    <name type="common">White-tufted-ear marmoset</name>
    <name type="synonym">Simia Jacchus</name>
    <dbReference type="NCBI Taxonomy" id="9483"/>
    <lineage>
        <taxon>Eukaryota</taxon>
        <taxon>Metazoa</taxon>
        <taxon>Chordata</taxon>
        <taxon>Craniata</taxon>
        <taxon>Vertebrata</taxon>
        <taxon>Euteleostomi</taxon>
        <taxon>Mammalia</taxon>
        <taxon>Eutheria</taxon>
        <taxon>Euarchontoglires</taxon>
        <taxon>Primates</taxon>
        <taxon>Haplorrhini</taxon>
        <taxon>Platyrrhini</taxon>
        <taxon>Cebidae</taxon>
        <taxon>Callitrichinae</taxon>
        <taxon>Callithrix</taxon>
        <taxon>Callithrix</taxon>
    </lineage>
</organism>
<protein>
    <submittedName>
        <fullName evidence="3">Uncharacterized protein</fullName>
    </submittedName>
</protein>
<feature type="transmembrane region" description="Helical" evidence="2">
    <location>
        <begin position="242"/>
        <end position="263"/>
    </location>
</feature>
<reference evidence="3" key="2">
    <citation type="submission" date="2025-08" db="UniProtKB">
        <authorList>
            <consortium name="Ensembl"/>
        </authorList>
    </citation>
    <scope>IDENTIFICATION</scope>
</reference>
<reference evidence="3 4" key="1">
    <citation type="submission" date="2009-03" db="EMBL/GenBank/DDBJ databases">
        <authorList>
            <person name="Warren W."/>
            <person name="Ye L."/>
            <person name="Minx P."/>
            <person name="Worley K."/>
            <person name="Gibbs R."/>
            <person name="Wilson R.K."/>
        </authorList>
    </citation>
    <scope>NUCLEOTIDE SEQUENCE [LARGE SCALE GENOMIC DNA]</scope>
</reference>
<name>A0A8I4A353_CALJA</name>
<evidence type="ECO:0000256" key="2">
    <source>
        <dbReference type="SAM" id="Phobius"/>
    </source>
</evidence>
<keyword evidence="2" id="KW-1133">Transmembrane helix</keyword>
<keyword evidence="2" id="KW-0472">Membrane</keyword>
<dbReference type="Ensembl" id="ENSCJAT00000136060.1">
    <property type="protein sequence ID" value="ENSCJAP00000090329.1"/>
    <property type="gene ID" value="ENSCJAG00000079479.1"/>
</dbReference>
<accession>A0A8I4A353</accession>
<keyword evidence="4" id="KW-1185">Reference proteome</keyword>
<keyword evidence="2" id="KW-0812">Transmembrane</keyword>
<evidence type="ECO:0000256" key="1">
    <source>
        <dbReference type="SAM" id="MobiDB-lite"/>
    </source>
</evidence>
<feature type="region of interest" description="Disordered" evidence="1">
    <location>
        <begin position="106"/>
        <end position="198"/>
    </location>
</feature>
<evidence type="ECO:0000313" key="4">
    <source>
        <dbReference type="Proteomes" id="UP000008225"/>
    </source>
</evidence>
<proteinExistence type="predicted"/>
<evidence type="ECO:0000313" key="3">
    <source>
        <dbReference type="Ensembl" id="ENSCJAP00000090329.1"/>
    </source>
</evidence>
<dbReference type="Proteomes" id="UP000008225">
    <property type="component" value="Chromosome 17"/>
</dbReference>